<dbReference type="PANTHER" id="PTHR36681">
    <property type="entry name" value="NUCLEAR GTPASE, GERMINAL CENTER-ASSOCIATED, TANDEM DUPLICATE 3"/>
    <property type="match status" value="1"/>
</dbReference>
<feature type="coiled-coil region" evidence="1">
    <location>
        <begin position="127"/>
        <end position="161"/>
    </location>
</feature>
<evidence type="ECO:0000256" key="1">
    <source>
        <dbReference type="SAM" id="Coils"/>
    </source>
</evidence>
<sequence>PEAFRRQVEKYIETQDPVAEGQYWPIVKHVRLRIPKCDVFSSGTALVDLPGVRDSNAARDKIAKDYLKNCTAVLVVSSINRAVYDKVAKDLLGEKFRRQLLMDGQYGNIAFICTKTDVLMPSEIIRSLNLEEKTKEYEVKVKNMENEKAALDIEITNVNKLLPGLRKSIEKQKNEARPIRDTLAKIDSLLEPAEGKQ</sequence>
<feature type="non-terminal residue" evidence="3">
    <location>
        <position position="1"/>
    </location>
</feature>
<proteinExistence type="predicted"/>
<dbReference type="Pfam" id="PF00350">
    <property type="entry name" value="Dynamin_N"/>
    <property type="match status" value="1"/>
</dbReference>
<gene>
    <name evidence="3" type="ORF">MAR_027236</name>
</gene>
<evidence type="ECO:0000313" key="4">
    <source>
        <dbReference type="Proteomes" id="UP001164746"/>
    </source>
</evidence>
<dbReference type="PANTHER" id="PTHR36681:SF3">
    <property type="entry name" value="NUCLEAR GTPASE, GERMINAL CENTER-ASSOCIATED, TANDEM DUPLICATE 3"/>
    <property type="match status" value="1"/>
</dbReference>
<feature type="domain" description="Dynamin N-terminal" evidence="2">
    <location>
        <begin position="7"/>
        <end position="91"/>
    </location>
</feature>
<protein>
    <submittedName>
        <fullName evidence="3">SLIP-like protein</fullName>
    </submittedName>
</protein>
<dbReference type="Proteomes" id="UP001164746">
    <property type="component" value="Chromosome 8"/>
</dbReference>
<accession>A0ABY7EWH3</accession>
<name>A0ABY7EWH3_MYAAR</name>
<dbReference type="EMBL" id="CP111019">
    <property type="protein sequence ID" value="WAR13056.1"/>
    <property type="molecule type" value="Genomic_DNA"/>
</dbReference>
<dbReference type="Gene3D" id="3.40.50.300">
    <property type="entry name" value="P-loop containing nucleotide triphosphate hydrolases"/>
    <property type="match status" value="1"/>
</dbReference>
<dbReference type="InterPro" id="IPR045063">
    <property type="entry name" value="Dynamin_N"/>
</dbReference>
<evidence type="ECO:0000313" key="3">
    <source>
        <dbReference type="EMBL" id="WAR13056.1"/>
    </source>
</evidence>
<organism evidence="3 4">
    <name type="scientific">Mya arenaria</name>
    <name type="common">Soft-shell clam</name>
    <dbReference type="NCBI Taxonomy" id="6604"/>
    <lineage>
        <taxon>Eukaryota</taxon>
        <taxon>Metazoa</taxon>
        <taxon>Spiralia</taxon>
        <taxon>Lophotrochozoa</taxon>
        <taxon>Mollusca</taxon>
        <taxon>Bivalvia</taxon>
        <taxon>Autobranchia</taxon>
        <taxon>Heteroconchia</taxon>
        <taxon>Euheterodonta</taxon>
        <taxon>Imparidentia</taxon>
        <taxon>Neoheterodontei</taxon>
        <taxon>Myida</taxon>
        <taxon>Myoidea</taxon>
        <taxon>Myidae</taxon>
        <taxon>Mya</taxon>
    </lineage>
</organism>
<dbReference type="SUPFAM" id="SSF52540">
    <property type="entry name" value="P-loop containing nucleoside triphosphate hydrolases"/>
    <property type="match status" value="1"/>
</dbReference>
<dbReference type="InterPro" id="IPR027417">
    <property type="entry name" value="P-loop_NTPase"/>
</dbReference>
<evidence type="ECO:0000259" key="2">
    <source>
        <dbReference type="Pfam" id="PF00350"/>
    </source>
</evidence>
<keyword evidence="4" id="KW-1185">Reference proteome</keyword>
<keyword evidence="1" id="KW-0175">Coiled coil</keyword>
<reference evidence="3" key="1">
    <citation type="submission" date="2022-11" db="EMBL/GenBank/DDBJ databases">
        <title>Centuries of genome instability and evolution in soft-shell clam transmissible cancer (bioRxiv).</title>
        <authorList>
            <person name="Hart S.F.M."/>
            <person name="Yonemitsu M.A."/>
            <person name="Giersch R.M."/>
            <person name="Beal B.F."/>
            <person name="Arriagada G."/>
            <person name="Davis B.W."/>
            <person name="Ostrander E.A."/>
            <person name="Goff S.P."/>
            <person name="Metzger M.J."/>
        </authorList>
    </citation>
    <scope>NUCLEOTIDE SEQUENCE</scope>
    <source>
        <strain evidence="3">MELC-2E11</strain>
        <tissue evidence="3">Siphon/mantle</tissue>
    </source>
</reference>
<feature type="non-terminal residue" evidence="3">
    <location>
        <position position="197"/>
    </location>
</feature>